<dbReference type="PANTHER" id="PTHR31480">
    <property type="entry name" value="BIFUNCTIONAL LYCOPENE CYCLASE/PHYTOENE SYNTHASE"/>
    <property type="match status" value="1"/>
</dbReference>
<dbReference type="RefSeq" id="WP_307427705.1">
    <property type="nucleotide sequence ID" value="NZ_JAUSVK010000001.1"/>
</dbReference>
<dbReference type="InterPro" id="IPR002060">
    <property type="entry name" value="Squ/phyt_synthse"/>
</dbReference>
<dbReference type="Pfam" id="PF00494">
    <property type="entry name" value="SQS_PSY"/>
    <property type="match status" value="1"/>
</dbReference>
<dbReference type="SUPFAM" id="SSF48576">
    <property type="entry name" value="Terpenoid synthases"/>
    <property type="match status" value="1"/>
</dbReference>
<reference evidence="1 2" key="1">
    <citation type="submission" date="2023-07" db="EMBL/GenBank/DDBJ databases">
        <title>Genomic Encyclopedia of Type Strains, Phase IV (KMG-IV): sequencing the most valuable type-strain genomes for metagenomic binning, comparative biology and taxonomic classification.</title>
        <authorList>
            <person name="Goeker M."/>
        </authorList>
    </citation>
    <scope>NUCLEOTIDE SEQUENCE [LARGE SCALE GENOMIC DNA]</scope>
    <source>
        <strain evidence="1 2">DSM 5896</strain>
    </source>
</reference>
<dbReference type="Gene3D" id="1.10.600.10">
    <property type="entry name" value="Farnesyl Diphosphate Synthase"/>
    <property type="match status" value="1"/>
</dbReference>
<dbReference type="EC" id="2.5.1.32" evidence="1"/>
<sequence>MTVEDSPVAPADLAYCEDLLRELDRDAWLACLFAPAEHRAGLFALHAFNCEIVRVRDAVSAPLPGEVRLQWWRDLLDDAARGGASGNPVAAALIATIGRYALPRAALTALVDAHVHDLYDDLLPTVTDLEGYCGETASALFRLASLILADGGDAGPADLAGHAGVAQGIAGLLKNAARHAARGQIFVPADIVARHQGAQDDILNGRDSAAARAAFADVTALGRKHLAAALALLPSAPAAVAPAFLPLALIEPVLRRVARPGFNLFRDRAEPPQWRRQWHLWRFGRRLRSLKQ</sequence>
<evidence type="ECO:0000313" key="2">
    <source>
        <dbReference type="Proteomes" id="UP001237448"/>
    </source>
</evidence>
<dbReference type="InterPro" id="IPR008949">
    <property type="entry name" value="Isoprenoid_synthase_dom_sf"/>
</dbReference>
<keyword evidence="2" id="KW-1185">Reference proteome</keyword>
<gene>
    <name evidence="1" type="ORF">J3R73_002787</name>
</gene>
<organism evidence="1 2">
    <name type="scientific">Labrys monachus</name>
    <dbReference type="NCBI Taxonomy" id="217067"/>
    <lineage>
        <taxon>Bacteria</taxon>
        <taxon>Pseudomonadati</taxon>
        <taxon>Pseudomonadota</taxon>
        <taxon>Alphaproteobacteria</taxon>
        <taxon>Hyphomicrobiales</taxon>
        <taxon>Xanthobacteraceae</taxon>
        <taxon>Labrys</taxon>
    </lineage>
</organism>
<name>A0ABU0FEG0_9HYPH</name>
<proteinExistence type="predicted"/>
<dbReference type="EMBL" id="JAUSVK010000001">
    <property type="protein sequence ID" value="MDQ0392995.1"/>
    <property type="molecule type" value="Genomic_DNA"/>
</dbReference>
<dbReference type="Proteomes" id="UP001237448">
    <property type="component" value="Unassembled WGS sequence"/>
</dbReference>
<protein>
    <submittedName>
        <fullName evidence="1">Phytoene synthase</fullName>
        <ecNumber evidence="1">2.5.1.32</ecNumber>
    </submittedName>
</protein>
<keyword evidence="1" id="KW-0808">Transferase</keyword>
<dbReference type="GO" id="GO:0016740">
    <property type="term" value="F:transferase activity"/>
    <property type="evidence" value="ECO:0007669"/>
    <property type="project" value="UniProtKB-KW"/>
</dbReference>
<accession>A0ABU0FEG0</accession>
<comment type="caution">
    <text evidence="1">The sequence shown here is derived from an EMBL/GenBank/DDBJ whole genome shotgun (WGS) entry which is preliminary data.</text>
</comment>
<evidence type="ECO:0000313" key="1">
    <source>
        <dbReference type="EMBL" id="MDQ0392995.1"/>
    </source>
</evidence>